<name>A0A345L1T8_9CAUD</name>
<evidence type="ECO:0000313" key="2">
    <source>
        <dbReference type="Proteomes" id="UP000258408"/>
    </source>
</evidence>
<protein>
    <submittedName>
        <fullName evidence="1">Uncharacterized protein</fullName>
    </submittedName>
</protein>
<dbReference type="GeneID" id="55599895"/>
<proteinExistence type="predicted"/>
<evidence type="ECO:0000313" key="1">
    <source>
        <dbReference type="EMBL" id="AXH49240.1"/>
    </source>
</evidence>
<gene>
    <name evidence="1" type="primary">105</name>
    <name evidence="1" type="ORF">SEA_BLUEEYEDBEAUTY_105</name>
</gene>
<organism evidence="1 2">
    <name type="scientific">Streptomyces phage Blueeyedbeauty</name>
    <dbReference type="NCBI Taxonomy" id="2250336"/>
    <lineage>
        <taxon>Viruses</taxon>
        <taxon>Duplodnaviria</taxon>
        <taxon>Heunggongvirae</taxon>
        <taxon>Uroviricota</taxon>
        <taxon>Caudoviricetes</taxon>
        <taxon>Stanwilliamsviridae</taxon>
        <taxon>Loccivirinae</taxon>
        <taxon>Annadreamyvirus</taxon>
        <taxon>Annadreamyvirus blueeyedbeauty</taxon>
    </lineage>
</organism>
<keyword evidence="2" id="KW-1185">Reference proteome</keyword>
<dbReference type="KEGG" id="vg:55599895"/>
<accession>A0A345L1T8</accession>
<reference evidence="1 2" key="1">
    <citation type="submission" date="2018-06" db="EMBL/GenBank/DDBJ databases">
        <authorList>
            <person name="Luttrell C.E."/>
            <person name="Myers K.N."/>
            <person name="Simpson A.N."/>
            <person name="Sulollari A."/>
            <person name="Suri N."/>
            <person name="Nayek S."/>
            <person name="Bhuiyan S."/>
            <person name="Smith B.R."/>
            <person name="Hughes L.E."/>
            <person name="Garlena R.A."/>
            <person name="Russell D.A."/>
            <person name="Pope W.H."/>
            <person name="Jacobs-Sera D."/>
            <person name="Hatfull G.F."/>
        </authorList>
    </citation>
    <scope>NUCLEOTIDE SEQUENCE [LARGE SCALE GENOMIC DNA]</scope>
</reference>
<dbReference type="Proteomes" id="UP000258408">
    <property type="component" value="Segment"/>
</dbReference>
<dbReference type="EMBL" id="MH536814">
    <property type="protein sequence ID" value="AXH49240.1"/>
    <property type="molecule type" value="Genomic_DNA"/>
</dbReference>
<dbReference type="RefSeq" id="YP_009839292.1">
    <property type="nucleotide sequence ID" value="NC_048720.1"/>
</dbReference>
<sequence>MNKIDEKAKELQATIDEIGMSVYTGYTLADAIREGSSVSTQEYGWGNGETACALTSAVIAAKARGYVD</sequence>